<sequence length="171" mass="19388">MKLITALSKPQPNLQECYIISWEQSEWQGGSLKLTSSAHCCDGSVVEGQLGMILLAMYRALIGAWNKTNRCVPDFSKNLLPRANQCWQITRRSVISQTVEYSPQDFSEKHHRLDKCEVEYLISRPFLRNNVPVIHGNSGGDFIDVTVMVPKIYRMLAVMDLPQDYLAIVDG</sequence>
<dbReference type="Proteomes" id="UP001283361">
    <property type="component" value="Unassembled WGS sequence"/>
</dbReference>
<proteinExistence type="predicted"/>
<organism evidence="1 2">
    <name type="scientific">Elysia crispata</name>
    <name type="common">lettuce slug</name>
    <dbReference type="NCBI Taxonomy" id="231223"/>
    <lineage>
        <taxon>Eukaryota</taxon>
        <taxon>Metazoa</taxon>
        <taxon>Spiralia</taxon>
        <taxon>Lophotrochozoa</taxon>
        <taxon>Mollusca</taxon>
        <taxon>Gastropoda</taxon>
        <taxon>Heterobranchia</taxon>
        <taxon>Euthyneura</taxon>
        <taxon>Panpulmonata</taxon>
        <taxon>Sacoglossa</taxon>
        <taxon>Placobranchoidea</taxon>
        <taxon>Plakobranchidae</taxon>
        <taxon>Elysia</taxon>
    </lineage>
</organism>
<comment type="caution">
    <text evidence="1">The sequence shown here is derived from an EMBL/GenBank/DDBJ whole genome shotgun (WGS) entry which is preliminary data.</text>
</comment>
<protein>
    <submittedName>
        <fullName evidence="1">Uncharacterized protein</fullName>
    </submittedName>
</protein>
<accession>A0AAE0Y3Q6</accession>
<gene>
    <name evidence="1" type="ORF">RRG08_066052</name>
</gene>
<dbReference type="EMBL" id="JAWDGP010007035">
    <property type="protein sequence ID" value="KAK3731039.1"/>
    <property type="molecule type" value="Genomic_DNA"/>
</dbReference>
<reference evidence="1" key="1">
    <citation type="journal article" date="2023" name="G3 (Bethesda)">
        <title>A reference genome for the long-term kleptoplast-retaining sea slug Elysia crispata morphotype clarki.</title>
        <authorList>
            <person name="Eastman K.E."/>
            <person name="Pendleton A.L."/>
            <person name="Shaikh M.A."/>
            <person name="Suttiyut T."/>
            <person name="Ogas R."/>
            <person name="Tomko P."/>
            <person name="Gavelis G."/>
            <person name="Widhalm J.R."/>
            <person name="Wisecaver J.H."/>
        </authorList>
    </citation>
    <scope>NUCLEOTIDE SEQUENCE</scope>
    <source>
        <strain evidence="1">ECLA1</strain>
    </source>
</reference>
<evidence type="ECO:0000313" key="2">
    <source>
        <dbReference type="Proteomes" id="UP001283361"/>
    </source>
</evidence>
<keyword evidence="2" id="KW-1185">Reference proteome</keyword>
<name>A0AAE0Y3Q6_9GAST</name>
<dbReference type="AlphaFoldDB" id="A0AAE0Y3Q6"/>
<evidence type="ECO:0000313" key="1">
    <source>
        <dbReference type="EMBL" id="KAK3731039.1"/>
    </source>
</evidence>